<feature type="region of interest" description="Disordered" evidence="1">
    <location>
        <begin position="1"/>
        <end position="25"/>
    </location>
</feature>
<evidence type="ECO:0000256" key="1">
    <source>
        <dbReference type="SAM" id="MobiDB-lite"/>
    </source>
</evidence>
<gene>
    <name evidence="2" type="ORF">ACFFX0_10600</name>
</gene>
<proteinExistence type="predicted"/>
<reference evidence="2 3" key="1">
    <citation type="submission" date="2024-09" db="EMBL/GenBank/DDBJ databases">
        <authorList>
            <person name="Sun Q."/>
            <person name="Mori K."/>
        </authorList>
    </citation>
    <scope>NUCLEOTIDE SEQUENCE [LARGE SCALE GENOMIC DNA]</scope>
    <source>
        <strain evidence="2 3">CCM 7609</strain>
    </source>
</reference>
<accession>A0ABV5FY68</accession>
<evidence type="ECO:0000313" key="2">
    <source>
        <dbReference type="EMBL" id="MFB9071627.1"/>
    </source>
</evidence>
<feature type="compositionally biased region" description="Polar residues" evidence="1">
    <location>
        <begin position="1"/>
        <end position="11"/>
    </location>
</feature>
<keyword evidence="3" id="KW-1185">Reference proteome</keyword>
<protein>
    <submittedName>
        <fullName evidence="2">Uncharacterized protein</fullName>
    </submittedName>
</protein>
<organism evidence="2 3">
    <name type="scientific">Citricoccus parietis</name>
    <dbReference type="NCBI Taxonomy" id="592307"/>
    <lineage>
        <taxon>Bacteria</taxon>
        <taxon>Bacillati</taxon>
        <taxon>Actinomycetota</taxon>
        <taxon>Actinomycetes</taxon>
        <taxon>Micrococcales</taxon>
        <taxon>Micrococcaceae</taxon>
        <taxon>Citricoccus</taxon>
    </lineage>
</organism>
<comment type="caution">
    <text evidence="2">The sequence shown here is derived from an EMBL/GenBank/DDBJ whole genome shotgun (WGS) entry which is preliminary data.</text>
</comment>
<sequence length="53" mass="5748">MPGPGRSSSGARQRWPPRSDQSPWWIPLPVEQPFAAATPHITAPQAKGVTTSR</sequence>
<evidence type="ECO:0000313" key="3">
    <source>
        <dbReference type="Proteomes" id="UP001589575"/>
    </source>
</evidence>
<dbReference type="EMBL" id="JBHMFI010000001">
    <property type="protein sequence ID" value="MFB9071627.1"/>
    <property type="molecule type" value="Genomic_DNA"/>
</dbReference>
<dbReference type="Proteomes" id="UP001589575">
    <property type="component" value="Unassembled WGS sequence"/>
</dbReference>
<name>A0ABV5FY68_9MICC</name>